<organism evidence="1 2">
    <name type="scientific">Trametes sanguinea</name>
    <dbReference type="NCBI Taxonomy" id="158606"/>
    <lineage>
        <taxon>Eukaryota</taxon>
        <taxon>Fungi</taxon>
        <taxon>Dikarya</taxon>
        <taxon>Basidiomycota</taxon>
        <taxon>Agaricomycotina</taxon>
        <taxon>Agaricomycetes</taxon>
        <taxon>Polyporales</taxon>
        <taxon>Polyporaceae</taxon>
        <taxon>Trametes</taxon>
    </lineage>
</organism>
<comment type="caution">
    <text evidence="1">The sequence shown here is derived from an EMBL/GenBank/DDBJ whole genome shotgun (WGS) entry which is preliminary data.</text>
</comment>
<gene>
    <name evidence="1" type="ORF">NUW54_g5878</name>
</gene>
<proteinExistence type="predicted"/>
<evidence type="ECO:0000313" key="2">
    <source>
        <dbReference type="Proteomes" id="UP001144978"/>
    </source>
</evidence>
<evidence type="ECO:0000313" key="1">
    <source>
        <dbReference type="EMBL" id="KAJ3002374.1"/>
    </source>
</evidence>
<sequence length="97" mass="10476">MASTTLMVARDDKYDINSADALQICRCNPSSTGVQLTEQQPPLSGPFLTRADIARCARPHCLSPAIDTSVSCTRRSPLVKQTLVAVERAKVSCRTSP</sequence>
<keyword evidence="2" id="KW-1185">Reference proteome</keyword>
<dbReference type="EMBL" id="JANSHE010001503">
    <property type="protein sequence ID" value="KAJ3002374.1"/>
    <property type="molecule type" value="Genomic_DNA"/>
</dbReference>
<reference evidence="1" key="1">
    <citation type="submission" date="2022-08" db="EMBL/GenBank/DDBJ databases">
        <title>Genome Sequence of Pycnoporus sanguineus.</title>
        <authorList>
            <person name="Buettner E."/>
        </authorList>
    </citation>
    <scope>NUCLEOTIDE SEQUENCE</scope>
    <source>
        <strain evidence="1">CG-C14</strain>
    </source>
</reference>
<protein>
    <submittedName>
        <fullName evidence="1">Uncharacterized protein</fullName>
    </submittedName>
</protein>
<dbReference type="Proteomes" id="UP001144978">
    <property type="component" value="Unassembled WGS sequence"/>
</dbReference>
<accession>A0ACC1PTU5</accession>
<name>A0ACC1PTU5_9APHY</name>